<accession>A0ABD0JLE1</accession>
<dbReference type="AlphaFoldDB" id="A0ABD0JLE1"/>
<dbReference type="EMBL" id="JACVVK020000397">
    <property type="protein sequence ID" value="KAK7475686.1"/>
    <property type="molecule type" value="Genomic_DNA"/>
</dbReference>
<evidence type="ECO:0000256" key="2">
    <source>
        <dbReference type="SAM" id="SignalP"/>
    </source>
</evidence>
<evidence type="ECO:0000256" key="1">
    <source>
        <dbReference type="SAM" id="MobiDB-lite"/>
    </source>
</evidence>
<feature type="chain" id="PRO_5044794837" evidence="2">
    <location>
        <begin position="23"/>
        <end position="69"/>
    </location>
</feature>
<feature type="signal peptide" evidence="2">
    <location>
        <begin position="1"/>
        <end position="22"/>
    </location>
</feature>
<sequence>MTSLHLLVLVELFLIFTHMVDGASLTTESPEIHNQKTAPETQTGYDKVTSESVGTHTSSVITPASALST</sequence>
<feature type="compositionally biased region" description="Polar residues" evidence="1">
    <location>
        <begin position="35"/>
        <end position="69"/>
    </location>
</feature>
<evidence type="ECO:0000313" key="3">
    <source>
        <dbReference type="EMBL" id="KAK7475686.1"/>
    </source>
</evidence>
<evidence type="ECO:0000313" key="4">
    <source>
        <dbReference type="Proteomes" id="UP001519460"/>
    </source>
</evidence>
<reference evidence="3 4" key="1">
    <citation type="journal article" date="2023" name="Sci. Data">
        <title>Genome assembly of the Korean intertidal mud-creeper Batillaria attramentaria.</title>
        <authorList>
            <person name="Patra A.K."/>
            <person name="Ho P.T."/>
            <person name="Jun S."/>
            <person name="Lee S.J."/>
            <person name="Kim Y."/>
            <person name="Won Y.J."/>
        </authorList>
    </citation>
    <scope>NUCLEOTIDE SEQUENCE [LARGE SCALE GENOMIC DNA]</scope>
    <source>
        <strain evidence="3">Wonlab-2016</strain>
    </source>
</reference>
<proteinExistence type="predicted"/>
<dbReference type="Proteomes" id="UP001519460">
    <property type="component" value="Unassembled WGS sequence"/>
</dbReference>
<keyword evidence="2" id="KW-0732">Signal</keyword>
<organism evidence="3 4">
    <name type="scientific">Batillaria attramentaria</name>
    <dbReference type="NCBI Taxonomy" id="370345"/>
    <lineage>
        <taxon>Eukaryota</taxon>
        <taxon>Metazoa</taxon>
        <taxon>Spiralia</taxon>
        <taxon>Lophotrochozoa</taxon>
        <taxon>Mollusca</taxon>
        <taxon>Gastropoda</taxon>
        <taxon>Caenogastropoda</taxon>
        <taxon>Sorbeoconcha</taxon>
        <taxon>Cerithioidea</taxon>
        <taxon>Batillariidae</taxon>
        <taxon>Batillaria</taxon>
    </lineage>
</organism>
<comment type="caution">
    <text evidence="3">The sequence shown here is derived from an EMBL/GenBank/DDBJ whole genome shotgun (WGS) entry which is preliminary data.</text>
</comment>
<name>A0ABD0JLE1_9CAEN</name>
<protein>
    <submittedName>
        <fullName evidence="3">Uncharacterized protein</fullName>
    </submittedName>
</protein>
<gene>
    <name evidence="3" type="ORF">BaRGS_00033057</name>
</gene>
<feature type="region of interest" description="Disordered" evidence="1">
    <location>
        <begin position="26"/>
        <end position="69"/>
    </location>
</feature>
<keyword evidence="4" id="KW-1185">Reference proteome</keyword>
<feature type="non-terminal residue" evidence="3">
    <location>
        <position position="69"/>
    </location>
</feature>